<evidence type="ECO:0000256" key="2">
    <source>
        <dbReference type="SAM" id="MobiDB-lite"/>
    </source>
</evidence>
<evidence type="ECO:0000259" key="3">
    <source>
        <dbReference type="Pfam" id="PF04676"/>
    </source>
</evidence>
<feature type="region of interest" description="Disordered" evidence="2">
    <location>
        <begin position="776"/>
        <end position="796"/>
    </location>
</feature>
<feature type="non-terminal residue" evidence="5">
    <location>
        <position position="1"/>
    </location>
</feature>
<evidence type="ECO:0000256" key="1">
    <source>
        <dbReference type="ARBA" id="ARBA00006795"/>
    </source>
</evidence>
<feature type="domain" description="Cwf19-like C-terminal" evidence="4">
    <location>
        <begin position="570"/>
        <end position="691"/>
    </location>
</feature>
<evidence type="ECO:0000313" key="6">
    <source>
        <dbReference type="Proteomes" id="UP000685013"/>
    </source>
</evidence>
<dbReference type="Pfam" id="PF04676">
    <property type="entry name" value="CwfJ_C_2"/>
    <property type="match status" value="1"/>
</dbReference>
<dbReference type="GO" id="GO:0000398">
    <property type="term" value="P:mRNA splicing, via spliceosome"/>
    <property type="evidence" value="ECO:0007669"/>
    <property type="project" value="TreeGrafter"/>
</dbReference>
<comment type="caution">
    <text evidence="5">The sequence shown here is derived from an EMBL/GenBank/DDBJ whole genome shotgun (WGS) entry which is preliminary data.</text>
</comment>
<dbReference type="PANTHER" id="PTHR12072:SF5">
    <property type="entry name" value="CWF19-LIKE PROTEIN 2"/>
    <property type="match status" value="1"/>
</dbReference>
<organism evidence="5 6">
    <name type="scientific">Cucurbita argyrosperma subsp. sororia</name>
    <dbReference type="NCBI Taxonomy" id="37648"/>
    <lineage>
        <taxon>Eukaryota</taxon>
        <taxon>Viridiplantae</taxon>
        <taxon>Streptophyta</taxon>
        <taxon>Embryophyta</taxon>
        <taxon>Tracheophyta</taxon>
        <taxon>Spermatophyta</taxon>
        <taxon>Magnoliopsida</taxon>
        <taxon>eudicotyledons</taxon>
        <taxon>Gunneridae</taxon>
        <taxon>Pentapetalae</taxon>
        <taxon>rosids</taxon>
        <taxon>fabids</taxon>
        <taxon>Cucurbitales</taxon>
        <taxon>Cucurbitaceae</taxon>
        <taxon>Cucurbiteae</taxon>
        <taxon>Cucurbita</taxon>
    </lineage>
</organism>
<dbReference type="EMBL" id="JAGKQH010000005">
    <property type="protein sequence ID" value="KAG6599007.1"/>
    <property type="molecule type" value="Genomic_DNA"/>
</dbReference>
<dbReference type="AlphaFoldDB" id="A0AAV6NN46"/>
<feature type="compositionally biased region" description="Basic and acidic residues" evidence="2">
    <location>
        <begin position="253"/>
        <end position="265"/>
    </location>
</feature>
<feature type="compositionally biased region" description="Polar residues" evidence="2">
    <location>
        <begin position="779"/>
        <end position="788"/>
    </location>
</feature>
<feature type="region of interest" description="Disordered" evidence="2">
    <location>
        <begin position="324"/>
        <end position="379"/>
    </location>
</feature>
<evidence type="ECO:0000259" key="4">
    <source>
        <dbReference type="Pfam" id="PF04677"/>
    </source>
</evidence>
<dbReference type="Pfam" id="PF04677">
    <property type="entry name" value="CwfJ_C_1"/>
    <property type="match status" value="1"/>
</dbReference>
<feature type="compositionally biased region" description="Basic residues" evidence="2">
    <location>
        <begin position="155"/>
        <end position="174"/>
    </location>
</feature>
<feature type="compositionally biased region" description="Basic residues" evidence="2">
    <location>
        <begin position="98"/>
        <end position="112"/>
    </location>
</feature>
<feature type="region of interest" description="Disordered" evidence="2">
    <location>
        <begin position="531"/>
        <end position="569"/>
    </location>
</feature>
<feature type="compositionally biased region" description="Basic and acidic residues" evidence="2">
    <location>
        <begin position="556"/>
        <end position="569"/>
    </location>
</feature>
<sequence>MWKKLCLANYDLGTAPIKDRGLSFKKGRAMLSGVKFIPRERISDSNEKQKSKGKSTRYSSSDEEYQNTKKKKFGRKKSSKDYSTSSTDSDMREDSHSDRKKHRTRKASKRNKNNSSSDENDDRVKRKSRNDRNTLAREYSTSTDTDDSSSDSVEKRRKHRRQGERNRDKKRKSRHLGEEMFDSIRETSSKDDKEIVRKEMGLEWMLKPQETMERISDESIDNQQEEAPKEITKVNPRELNPYFKDNGTGYPEESDRTKSDIDKLPPPRIVGDGGASWRLKALKRAEEQAARDGRRLEQACLLLLFFLYTRKVAPSRSHLHAIRNRKRGLTSEDQVSNSQNESDSGKSSARDYLKDISSRHPEMREPKVRDSLSWGKQKSQNVSSKDAGFISLAVTSINKFSDDGSFASDFLRQQSENTKGDPVKTKTQSQLVVSTSDKPNEGCVSAKDAMSANQLAAKAFQLQMKGKHEEAQKLLQEVQTMKATNSVEVNSIKPQIEQTTSRKHIPGIPRRNKEDDTDLYLAKSIMKNKQYSMSGRADNEYDYEDGSGKTTQRKRGSNDDKLSGRDIRPRRMATQEERCIFCFENPNRPKHLTVSIANCTYLMLPQWQPVVTGHCCILPISHESATRSVEKTVWEEIRNFKKCLIMMFAKQEKDVVFLETVVGLAKQRRHCLIECIPLPQGIAKEAPLYFKKAIDEAEEEWSQHNAKKLIDTSVKGLRGSIPENFPYFHVEFGLNKGFVHVIDDEDNFKTSFGLNVIRGMLQLAEEDMHRRRRYESVEDLNQNRSSMKGKNKDNLQPDPRALPLLFVDLRMKSYAMIELIAKANFKHFIPKVAHEVLISTGDRLI</sequence>
<feature type="domain" description="Cwf19-like protein C-terminal" evidence="3">
    <location>
        <begin position="700"/>
        <end position="782"/>
    </location>
</feature>
<gene>
    <name evidence="5" type="primary">Cwf19l2</name>
    <name evidence="5" type="ORF">SDJN03_08785</name>
</gene>
<feature type="region of interest" description="Disordered" evidence="2">
    <location>
        <begin position="238"/>
        <end position="274"/>
    </location>
</feature>
<feature type="compositionally biased region" description="Basic and acidic residues" evidence="2">
    <location>
        <begin position="37"/>
        <end position="50"/>
    </location>
</feature>
<dbReference type="InterPro" id="IPR040194">
    <property type="entry name" value="Cwf19-like"/>
</dbReference>
<feature type="compositionally biased region" description="Polar residues" evidence="2">
    <location>
        <begin position="331"/>
        <end position="347"/>
    </location>
</feature>
<reference evidence="5 6" key="1">
    <citation type="journal article" date="2021" name="Hortic Res">
        <title>The domestication of Cucurbita argyrosperma as revealed by the genome of its wild relative.</title>
        <authorList>
            <person name="Barrera-Redondo J."/>
            <person name="Sanchez-de la Vega G."/>
            <person name="Aguirre-Liguori J.A."/>
            <person name="Castellanos-Morales G."/>
            <person name="Gutierrez-Guerrero Y.T."/>
            <person name="Aguirre-Dugua X."/>
            <person name="Aguirre-Planter E."/>
            <person name="Tenaillon M.I."/>
            <person name="Lira-Saade R."/>
            <person name="Eguiarte L.E."/>
        </authorList>
    </citation>
    <scope>NUCLEOTIDE SEQUENCE [LARGE SCALE GENOMIC DNA]</scope>
    <source>
        <strain evidence="5">JBR-2021</strain>
    </source>
</reference>
<feature type="compositionally biased region" description="Basic and acidic residues" evidence="2">
    <location>
        <begin position="348"/>
        <end position="370"/>
    </location>
</feature>
<feature type="region of interest" description="Disordered" evidence="2">
    <location>
        <begin position="33"/>
        <end position="194"/>
    </location>
</feature>
<dbReference type="Proteomes" id="UP000685013">
    <property type="component" value="Chromosome 5"/>
</dbReference>
<proteinExistence type="inferred from homology"/>
<dbReference type="InterPro" id="IPR006767">
    <property type="entry name" value="Cwf19-like_C_dom-2"/>
</dbReference>
<feature type="compositionally biased region" description="Basic residues" evidence="2">
    <location>
        <begin position="68"/>
        <end position="78"/>
    </location>
</feature>
<feature type="compositionally biased region" description="Basic and acidic residues" evidence="2">
    <location>
        <begin position="175"/>
        <end position="194"/>
    </location>
</feature>
<evidence type="ECO:0000313" key="5">
    <source>
        <dbReference type="EMBL" id="KAG6599007.1"/>
    </source>
</evidence>
<dbReference type="InterPro" id="IPR006768">
    <property type="entry name" value="Cwf19-like_C_dom-1"/>
</dbReference>
<dbReference type="PANTHER" id="PTHR12072">
    <property type="entry name" value="CWF19, CELL CYCLE CONTROL PROTEIN"/>
    <property type="match status" value="1"/>
</dbReference>
<protein>
    <submittedName>
        <fullName evidence="5">CWF19-like protein 2</fullName>
    </submittedName>
</protein>
<accession>A0AAV6NN46</accession>
<keyword evidence="6" id="KW-1185">Reference proteome</keyword>
<comment type="similarity">
    <text evidence="1">Belongs to the CWF19 family.</text>
</comment>
<dbReference type="GO" id="GO:0071014">
    <property type="term" value="C:post-mRNA release spliceosomal complex"/>
    <property type="evidence" value="ECO:0007669"/>
    <property type="project" value="TreeGrafter"/>
</dbReference>
<name>A0AAV6NN46_9ROSI</name>